<keyword evidence="8" id="KW-0061">Asparagine biosynthesis</keyword>
<dbReference type="PANTHER" id="PTHR43284">
    <property type="entry name" value="ASPARAGINE SYNTHETASE (GLUTAMINE-HYDROLYZING)"/>
    <property type="match status" value="1"/>
</dbReference>
<dbReference type="PROSITE" id="PS51278">
    <property type="entry name" value="GATASE_TYPE_2"/>
    <property type="match status" value="1"/>
</dbReference>
<dbReference type="PANTHER" id="PTHR43284:SF1">
    <property type="entry name" value="ASPARAGINE SYNTHETASE"/>
    <property type="match status" value="1"/>
</dbReference>
<evidence type="ECO:0000259" key="11">
    <source>
        <dbReference type="PROSITE" id="PS51278"/>
    </source>
</evidence>
<dbReference type="CDD" id="cd00712">
    <property type="entry name" value="AsnB"/>
    <property type="match status" value="1"/>
</dbReference>
<dbReference type="InterPro" id="IPR006426">
    <property type="entry name" value="Asn_synth_AEB"/>
</dbReference>
<dbReference type="GO" id="GO:0006529">
    <property type="term" value="P:asparagine biosynthetic process"/>
    <property type="evidence" value="ECO:0007669"/>
    <property type="project" value="UniProtKB-KW"/>
</dbReference>
<comment type="caution">
    <text evidence="12">The sequence shown here is derived from an EMBL/GenBank/DDBJ whole genome shotgun (WGS) entry which is preliminary data.</text>
</comment>
<evidence type="ECO:0000256" key="5">
    <source>
        <dbReference type="ARBA" id="ARBA00022840"/>
    </source>
</evidence>
<keyword evidence="6 8" id="KW-0315">Glutamine amidotransferase</keyword>
<sequence>MCGFLGEFCFQDTPTTETTVFKNLLRLSQHRGPDHSQVNCEETFQLGFNRLAVIDITEAGNQPKISPSNRYHIVFNGEIYNYQSLKKKYKLKNLSSTSDTEVILHLLDSIGVSSTIELLNGMFALAIVDVCKESVFLARDFAGIKPHFYGICDKGLVFASQFDQIFKHPFFSGNLTLNVSTVKEYFGLGYMPSPNTIYNKIHQINPGEFLEITKKGKINRSSYCVLSKQKVSKIDETSEDNSEIYNKLLEDVVARQMVSDVPLASFLSGGIDSPLVSAVAHNQSKNLKAYTVGVDDLRFDESEKAKQYANILGVKQQSIRISEDEIIGHIDEHFKFYSEPFGDYSSIPTYLICKKAKIENTVMLSGDGGDELFFGYQRMLQTLKNRNWFKVPFRLRKQLIRLSNKIGFTGTFGPYYYKTMGDWILARHHQIFPNELEKMFPKINLTNATNSLYRNNSIASKKDLLHWLRWNEFYGHMQRVLIKVDRASMGNSLEVRVPFLDKESIDFSWKYFPLSFNDSDDLKSILKKCLQVFIPRKIIQTSKKGFTVPIDTWLKGVLREDLEKTVLETPFYGSETINVSEVRKFVTNYLNGKHNAAWGVWHIYAWQKWASIHVSD</sequence>
<name>A0A370Q8V5_9FLAO</name>
<evidence type="ECO:0000256" key="2">
    <source>
        <dbReference type="ARBA" id="ARBA00005752"/>
    </source>
</evidence>
<organism evidence="12 13">
    <name type="scientific">Marinirhabdus gelatinilytica</name>
    <dbReference type="NCBI Taxonomy" id="1703343"/>
    <lineage>
        <taxon>Bacteria</taxon>
        <taxon>Pseudomonadati</taxon>
        <taxon>Bacteroidota</taxon>
        <taxon>Flavobacteriia</taxon>
        <taxon>Flavobacteriales</taxon>
        <taxon>Flavobacteriaceae</taxon>
    </lineage>
</organism>
<dbReference type="Pfam" id="PF00733">
    <property type="entry name" value="Asn_synthase"/>
    <property type="match status" value="1"/>
</dbReference>
<protein>
    <recommendedName>
        <fullName evidence="3">asparagine synthase (glutamine-hydrolyzing)</fullName>
        <ecNumber evidence="3">6.3.5.4</ecNumber>
    </recommendedName>
</protein>
<feature type="site" description="Important for beta-aspartyl-AMP intermediate formation" evidence="10">
    <location>
        <position position="367"/>
    </location>
</feature>
<dbReference type="InterPro" id="IPR029055">
    <property type="entry name" value="Ntn_hydrolases_N"/>
</dbReference>
<evidence type="ECO:0000256" key="9">
    <source>
        <dbReference type="PIRSR" id="PIRSR001589-2"/>
    </source>
</evidence>
<dbReference type="Gene3D" id="3.60.20.10">
    <property type="entry name" value="Glutamine Phosphoribosylpyrophosphate, subunit 1, domain 1"/>
    <property type="match status" value="1"/>
</dbReference>
<keyword evidence="4 9" id="KW-0547">Nucleotide-binding</keyword>
<evidence type="ECO:0000313" key="12">
    <source>
        <dbReference type="EMBL" id="RDK84811.1"/>
    </source>
</evidence>
<dbReference type="Proteomes" id="UP000255317">
    <property type="component" value="Unassembled WGS sequence"/>
</dbReference>
<comment type="catalytic activity">
    <reaction evidence="7">
        <text>L-aspartate + L-glutamine + ATP + H2O = L-asparagine + L-glutamate + AMP + diphosphate + H(+)</text>
        <dbReference type="Rhea" id="RHEA:12228"/>
        <dbReference type="ChEBI" id="CHEBI:15377"/>
        <dbReference type="ChEBI" id="CHEBI:15378"/>
        <dbReference type="ChEBI" id="CHEBI:29985"/>
        <dbReference type="ChEBI" id="CHEBI:29991"/>
        <dbReference type="ChEBI" id="CHEBI:30616"/>
        <dbReference type="ChEBI" id="CHEBI:33019"/>
        <dbReference type="ChEBI" id="CHEBI:58048"/>
        <dbReference type="ChEBI" id="CHEBI:58359"/>
        <dbReference type="ChEBI" id="CHEBI:456215"/>
        <dbReference type="EC" id="6.3.5.4"/>
    </reaction>
</comment>
<dbReference type="InterPro" id="IPR051786">
    <property type="entry name" value="ASN_synthetase/amidase"/>
</dbReference>
<feature type="active site" description="For GATase activity" evidence="8">
    <location>
        <position position="2"/>
    </location>
</feature>
<feature type="binding site" evidence="9">
    <location>
        <position position="292"/>
    </location>
    <ligand>
        <name>ATP</name>
        <dbReference type="ChEBI" id="CHEBI:30616"/>
    </ligand>
</feature>
<comment type="similarity">
    <text evidence="2">Belongs to the asparagine synthetase family.</text>
</comment>
<dbReference type="Pfam" id="PF13522">
    <property type="entry name" value="GATase_6"/>
    <property type="match status" value="1"/>
</dbReference>
<keyword evidence="5 9" id="KW-0067">ATP-binding</keyword>
<gene>
    <name evidence="12" type="ORF">C8D94_104184</name>
</gene>
<dbReference type="InterPro" id="IPR017932">
    <property type="entry name" value="GATase_2_dom"/>
</dbReference>
<feature type="binding site" evidence="9">
    <location>
        <begin position="365"/>
        <end position="366"/>
    </location>
    <ligand>
        <name>ATP</name>
        <dbReference type="ChEBI" id="CHEBI:30616"/>
    </ligand>
</feature>
<proteinExistence type="inferred from homology"/>
<comment type="pathway">
    <text evidence="1">Amino-acid biosynthesis; L-asparagine biosynthesis; L-asparagine from L-aspartate (L-Gln route): step 1/1.</text>
</comment>
<dbReference type="CDD" id="cd01991">
    <property type="entry name" value="Asn_synthase_B_C"/>
    <property type="match status" value="1"/>
</dbReference>
<dbReference type="SUPFAM" id="SSF56235">
    <property type="entry name" value="N-terminal nucleophile aminohydrolases (Ntn hydrolases)"/>
    <property type="match status" value="1"/>
</dbReference>
<feature type="binding site" evidence="9">
    <location>
        <position position="99"/>
    </location>
    <ligand>
        <name>L-glutamine</name>
        <dbReference type="ChEBI" id="CHEBI:58359"/>
    </ligand>
</feature>
<dbReference type="AlphaFoldDB" id="A0A370Q8V5"/>
<keyword evidence="13" id="KW-1185">Reference proteome</keyword>
<feature type="domain" description="Glutamine amidotransferase type-2" evidence="11">
    <location>
        <begin position="2"/>
        <end position="215"/>
    </location>
</feature>
<evidence type="ECO:0000256" key="10">
    <source>
        <dbReference type="PIRSR" id="PIRSR001589-3"/>
    </source>
</evidence>
<keyword evidence="8" id="KW-0028">Amino-acid biosynthesis</keyword>
<dbReference type="GO" id="GO:0004066">
    <property type="term" value="F:asparagine synthase (glutamine-hydrolyzing) activity"/>
    <property type="evidence" value="ECO:0007669"/>
    <property type="project" value="UniProtKB-EC"/>
</dbReference>
<evidence type="ECO:0000256" key="6">
    <source>
        <dbReference type="ARBA" id="ARBA00022962"/>
    </source>
</evidence>
<dbReference type="InterPro" id="IPR033738">
    <property type="entry name" value="AsnB_N"/>
</dbReference>
<evidence type="ECO:0000256" key="4">
    <source>
        <dbReference type="ARBA" id="ARBA00022741"/>
    </source>
</evidence>
<dbReference type="OrthoDB" id="9763290at2"/>
<evidence type="ECO:0000313" key="13">
    <source>
        <dbReference type="Proteomes" id="UP000255317"/>
    </source>
</evidence>
<dbReference type="InterPro" id="IPR014729">
    <property type="entry name" value="Rossmann-like_a/b/a_fold"/>
</dbReference>
<dbReference type="GO" id="GO:0005524">
    <property type="term" value="F:ATP binding"/>
    <property type="evidence" value="ECO:0007669"/>
    <property type="project" value="UniProtKB-KW"/>
</dbReference>
<dbReference type="NCBIfam" id="TIGR01536">
    <property type="entry name" value="asn_synth_AEB"/>
    <property type="match status" value="1"/>
</dbReference>
<evidence type="ECO:0000256" key="8">
    <source>
        <dbReference type="PIRSR" id="PIRSR001589-1"/>
    </source>
</evidence>
<dbReference type="RefSeq" id="WP_115124226.1">
    <property type="nucleotide sequence ID" value="NZ_QRAO01000004.1"/>
</dbReference>
<accession>A0A370Q8V5</accession>
<dbReference type="PIRSF" id="PIRSF001589">
    <property type="entry name" value="Asn_synthetase_glu-h"/>
    <property type="match status" value="1"/>
</dbReference>
<evidence type="ECO:0000256" key="7">
    <source>
        <dbReference type="ARBA" id="ARBA00048741"/>
    </source>
</evidence>
<dbReference type="SUPFAM" id="SSF52402">
    <property type="entry name" value="Adenine nucleotide alpha hydrolases-like"/>
    <property type="match status" value="1"/>
</dbReference>
<dbReference type="EMBL" id="QRAO01000004">
    <property type="protein sequence ID" value="RDK84811.1"/>
    <property type="molecule type" value="Genomic_DNA"/>
</dbReference>
<dbReference type="EC" id="6.3.5.4" evidence="3"/>
<dbReference type="Gene3D" id="3.40.50.620">
    <property type="entry name" value="HUPs"/>
    <property type="match status" value="1"/>
</dbReference>
<evidence type="ECO:0000256" key="3">
    <source>
        <dbReference type="ARBA" id="ARBA00012737"/>
    </source>
</evidence>
<dbReference type="InterPro" id="IPR001962">
    <property type="entry name" value="Asn_synthase"/>
</dbReference>
<reference evidence="12 13" key="1">
    <citation type="submission" date="2018-07" db="EMBL/GenBank/DDBJ databases">
        <title>Genomic Encyclopedia of Type Strains, Phase IV (KMG-IV): sequencing the most valuable type-strain genomes for metagenomic binning, comparative biology and taxonomic classification.</title>
        <authorList>
            <person name="Goeker M."/>
        </authorList>
    </citation>
    <scope>NUCLEOTIDE SEQUENCE [LARGE SCALE GENOMIC DNA]</scope>
    <source>
        <strain evidence="12 13">DSM 101478</strain>
    </source>
</reference>
<evidence type="ECO:0000256" key="1">
    <source>
        <dbReference type="ARBA" id="ARBA00005187"/>
    </source>
</evidence>